<evidence type="ECO:0000256" key="9">
    <source>
        <dbReference type="ARBA" id="ARBA00042039"/>
    </source>
</evidence>
<keyword evidence="3" id="KW-0813">Transport</keyword>
<evidence type="ECO:0000256" key="3">
    <source>
        <dbReference type="ARBA" id="ARBA00022448"/>
    </source>
</evidence>
<dbReference type="PANTHER" id="PTHR43184:SF12">
    <property type="entry name" value="SUGAR PHOSPHATE EXCHANGER 3"/>
    <property type="match status" value="1"/>
</dbReference>
<evidence type="ECO:0000313" key="11">
    <source>
        <dbReference type="EMBL" id="ELK13801.1"/>
    </source>
</evidence>
<dbReference type="SUPFAM" id="SSF103473">
    <property type="entry name" value="MFS general substrate transporter"/>
    <property type="match status" value="1"/>
</dbReference>
<proteinExistence type="inferred from homology"/>
<keyword evidence="12" id="KW-1185">Reference proteome</keyword>
<dbReference type="EMBL" id="KB030581">
    <property type="protein sequence ID" value="ELK13801.1"/>
    <property type="molecule type" value="Genomic_DNA"/>
</dbReference>
<evidence type="ECO:0000256" key="5">
    <source>
        <dbReference type="ARBA" id="ARBA00022692"/>
    </source>
</evidence>
<keyword evidence="4" id="KW-0762">Sugar transport</keyword>
<evidence type="ECO:0000256" key="2">
    <source>
        <dbReference type="ARBA" id="ARBA00009598"/>
    </source>
</evidence>
<organism evidence="11 12">
    <name type="scientific">Pteropus alecto</name>
    <name type="common">Black flying fox</name>
    <dbReference type="NCBI Taxonomy" id="9402"/>
    <lineage>
        <taxon>Eukaryota</taxon>
        <taxon>Metazoa</taxon>
        <taxon>Chordata</taxon>
        <taxon>Craniata</taxon>
        <taxon>Vertebrata</taxon>
        <taxon>Euteleostomi</taxon>
        <taxon>Mammalia</taxon>
        <taxon>Eutheria</taxon>
        <taxon>Laurasiatheria</taxon>
        <taxon>Chiroptera</taxon>
        <taxon>Yinpterochiroptera</taxon>
        <taxon>Pteropodoidea</taxon>
        <taxon>Pteropodidae</taxon>
        <taxon>Pteropodinae</taxon>
        <taxon>Pteropus</taxon>
    </lineage>
</organism>
<evidence type="ECO:0000256" key="8">
    <source>
        <dbReference type="ARBA" id="ARBA00041091"/>
    </source>
</evidence>
<feature type="transmembrane region" description="Helical" evidence="10">
    <location>
        <begin position="143"/>
        <end position="162"/>
    </location>
</feature>
<feature type="transmembrane region" description="Helical" evidence="10">
    <location>
        <begin position="240"/>
        <end position="261"/>
    </location>
</feature>
<dbReference type="FunCoup" id="L5KS73">
    <property type="interactions" value="488"/>
</dbReference>
<dbReference type="FunFam" id="1.20.1250.20:FF:001092">
    <property type="entry name" value="Solute carrier family 37 member 4b"/>
    <property type="match status" value="1"/>
</dbReference>
<dbReference type="InterPro" id="IPR036259">
    <property type="entry name" value="MFS_trans_sf"/>
</dbReference>
<sequence length="449" mass="49146">MAWPDIFQRRALLSRFSHHHVVVFLLTFFSYSLLHASRKTFSNVKVSISKQWTPSAFNKSVEPAEIWSSSHLFPSAEEATLFLGTLDTVFLFSYAVRKTMRMAAVEHGVFAKADTCLISHEGEAFIMTFGLFISGIIGDRLNLRWVLSFGMCSSALVVFVFGTVTEWLHFYNKWLYCCLWIVNGLLQSTGWPCVVAVMGNWFGKAGRGVVFGLWSACASVGNILGACLASSVLQYGYEYAFLVTAAVQFAGGIVIFFGLLVSPEEIGLSGVEAEENFEEDSHRPLISGAENEDEYEPNYSVQEGSTVAQVKAISFYQACCLPGVVPYSVAYACLKLVNYSFFFWLPFYLSNNFGWKEADADKLSIWYDVGGIIGSPNDKSINALLMAVTGFFIGGPSNMISSAISADLGRQDLVQGSSEALATVTGIVDGTGSIGAAVGQVREQERGRN</sequence>
<protein>
    <recommendedName>
        <fullName evidence="8">Sugar phosphate exchanger 3</fullName>
    </recommendedName>
    <alternativeName>
        <fullName evidence="9">Solute carrier family 37 member 3</fullName>
    </alternativeName>
</protein>
<dbReference type="STRING" id="9402.L5KS73"/>
<keyword evidence="7 10" id="KW-0472">Membrane</keyword>
<dbReference type="PANTHER" id="PTHR43184">
    <property type="entry name" value="MAJOR FACILITATOR SUPERFAMILY TRANSPORTER 16, ISOFORM B"/>
    <property type="match status" value="1"/>
</dbReference>
<dbReference type="InterPro" id="IPR000849">
    <property type="entry name" value="Sugar_P_transporter"/>
</dbReference>
<dbReference type="GO" id="GO:0005789">
    <property type="term" value="C:endoplasmic reticulum membrane"/>
    <property type="evidence" value="ECO:0007669"/>
    <property type="project" value="TreeGrafter"/>
</dbReference>
<dbReference type="GO" id="GO:0022857">
    <property type="term" value="F:transmembrane transporter activity"/>
    <property type="evidence" value="ECO:0007669"/>
    <property type="project" value="InterPro"/>
</dbReference>
<keyword evidence="6 10" id="KW-1133">Transmembrane helix</keyword>
<feature type="transmembrane region" description="Helical" evidence="10">
    <location>
        <begin position="79"/>
        <end position="96"/>
    </location>
</feature>
<name>L5KS73_PTEAL</name>
<keyword evidence="5 10" id="KW-0812">Transmembrane</keyword>
<gene>
    <name evidence="11" type="ORF">PAL_GLEAN10019067</name>
</gene>
<evidence type="ECO:0000256" key="4">
    <source>
        <dbReference type="ARBA" id="ARBA00022597"/>
    </source>
</evidence>
<evidence type="ECO:0000313" key="12">
    <source>
        <dbReference type="Proteomes" id="UP000010552"/>
    </source>
</evidence>
<reference evidence="12" key="1">
    <citation type="journal article" date="2013" name="Science">
        <title>Comparative analysis of bat genomes provides insight into the evolution of flight and immunity.</title>
        <authorList>
            <person name="Zhang G."/>
            <person name="Cowled C."/>
            <person name="Shi Z."/>
            <person name="Huang Z."/>
            <person name="Bishop-Lilly K.A."/>
            <person name="Fang X."/>
            <person name="Wynne J.W."/>
            <person name="Xiong Z."/>
            <person name="Baker M.L."/>
            <person name="Zhao W."/>
            <person name="Tachedjian M."/>
            <person name="Zhu Y."/>
            <person name="Zhou P."/>
            <person name="Jiang X."/>
            <person name="Ng J."/>
            <person name="Yang L."/>
            <person name="Wu L."/>
            <person name="Xiao J."/>
            <person name="Feng Y."/>
            <person name="Chen Y."/>
            <person name="Sun X."/>
            <person name="Zhang Y."/>
            <person name="Marsh G.A."/>
            <person name="Crameri G."/>
            <person name="Broder C.C."/>
            <person name="Frey K.G."/>
            <person name="Wang L.F."/>
            <person name="Wang J."/>
        </authorList>
    </citation>
    <scope>NUCLEOTIDE SEQUENCE [LARGE SCALE GENOMIC DNA]</scope>
</reference>
<dbReference type="Proteomes" id="UP000010552">
    <property type="component" value="Unassembled WGS sequence"/>
</dbReference>
<dbReference type="Pfam" id="PF07690">
    <property type="entry name" value="MFS_1"/>
    <property type="match status" value="1"/>
</dbReference>
<evidence type="ECO:0000256" key="7">
    <source>
        <dbReference type="ARBA" id="ARBA00023136"/>
    </source>
</evidence>
<accession>L5KS73</accession>
<feature type="transmembrane region" description="Helical" evidence="10">
    <location>
        <begin position="117"/>
        <end position="137"/>
    </location>
</feature>
<comment type="subcellular location">
    <subcellularLocation>
        <location evidence="1">Membrane</location>
        <topology evidence="1">Multi-pass membrane protein</topology>
    </subcellularLocation>
</comment>
<dbReference type="InterPro" id="IPR011701">
    <property type="entry name" value="MFS"/>
</dbReference>
<evidence type="ECO:0000256" key="6">
    <source>
        <dbReference type="ARBA" id="ARBA00022989"/>
    </source>
</evidence>
<feature type="transmembrane region" description="Helical" evidence="10">
    <location>
        <begin position="211"/>
        <end position="233"/>
    </location>
</feature>
<evidence type="ECO:0000256" key="10">
    <source>
        <dbReference type="SAM" id="Phobius"/>
    </source>
</evidence>
<dbReference type="InParanoid" id="L5KS73"/>
<feature type="transmembrane region" description="Helical" evidence="10">
    <location>
        <begin position="174"/>
        <end position="199"/>
    </location>
</feature>
<evidence type="ECO:0000256" key="1">
    <source>
        <dbReference type="ARBA" id="ARBA00004141"/>
    </source>
</evidence>
<feature type="transmembrane region" description="Helical" evidence="10">
    <location>
        <begin position="12"/>
        <end position="34"/>
    </location>
</feature>
<comment type="similarity">
    <text evidence="2">Belongs to the major facilitator superfamily. Organophosphate:Pi antiporter (OPA) (TC 2.A.1.4) family.</text>
</comment>
<dbReference type="PIRSF" id="PIRSF002808">
    <property type="entry name" value="Hexose_phosphate_transp"/>
    <property type="match status" value="1"/>
</dbReference>
<dbReference type="AlphaFoldDB" id="L5KS73"/>
<dbReference type="CDD" id="cd17342">
    <property type="entry name" value="MFS_SLC37A3"/>
    <property type="match status" value="1"/>
</dbReference>
<dbReference type="Gene3D" id="1.20.1250.20">
    <property type="entry name" value="MFS general substrate transporter like domains"/>
    <property type="match status" value="3"/>
</dbReference>